<organism evidence="5 6">
    <name type="scientific">Comamonas piscis</name>
    <dbReference type="NCBI Taxonomy" id="1562974"/>
    <lineage>
        <taxon>Bacteria</taxon>
        <taxon>Pseudomonadati</taxon>
        <taxon>Pseudomonadota</taxon>
        <taxon>Betaproteobacteria</taxon>
        <taxon>Burkholderiales</taxon>
        <taxon>Comamonadaceae</taxon>
        <taxon>Comamonas</taxon>
    </lineage>
</organism>
<dbReference type="PROSITE" id="PS50943">
    <property type="entry name" value="HTH_CROC1"/>
    <property type="match status" value="1"/>
</dbReference>
<dbReference type="InterPro" id="IPR010982">
    <property type="entry name" value="Lambda_DNA-bd_dom_sf"/>
</dbReference>
<proteinExistence type="predicted"/>
<keyword evidence="6" id="KW-1185">Reference proteome</keyword>
<dbReference type="SMART" id="SM00530">
    <property type="entry name" value="HTH_XRE"/>
    <property type="match status" value="1"/>
</dbReference>
<dbReference type="CDD" id="cd00093">
    <property type="entry name" value="HTH_XRE"/>
    <property type="match status" value="1"/>
</dbReference>
<dbReference type="InterPro" id="IPR036286">
    <property type="entry name" value="LexA/Signal_pep-like_sf"/>
</dbReference>
<dbReference type="Gene3D" id="1.10.260.40">
    <property type="entry name" value="lambda repressor-like DNA-binding domains"/>
    <property type="match status" value="1"/>
</dbReference>
<dbReference type="InterPro" id="IPR001387">
    <property type="entry name" value="Cro/C1-type_HTH"/>
</dbReference>
<dbReference type="CDD" id="cd06529">
    <property type="entry name" value="S24_LexA-like"/>
    <property type="match status" value="1"/>
</dbReference>
<evidence type="ECO:0000256" key="1">
    <source>
        <dbReference type="ARBA" id="ARBA00023015"/>
    </source>
</evidence>
<feature type="domain" description="HTH cro/C1-type" evidence="4">
    <location>
        <begin position="22"/>
        <end position="65"/>
    </location>
</feature>
<evidence type="ECO:0000313" key="5">
    <source>
        <dbReference type="EMBL" id="QMV74137.1"/>
    </source>
</evidence>
<evidence type="ECO:0000259" key="4">
    <source>
        <dbReference type="PROSITE" id="PS50943"/>
    </source>
</evidence>
<protein>
    <submittedName>
        <fullName evidence="5">Helix-turn-helix domain-containing protein</fullName>
    </submittedName>
</protein>
<accession>A0A7G5EJG2</accession>
<dbReference type="KEGG" id="cpis:HS961_15535"/>
<dbReference type="InterPro" id="IPR015927">
    <property type="entry name" value="Peptidase_S24_S26A/B/C"/>
</dbReference>
<dbReference type="Gene3D" id="2.10.109.10">
    <property type="entry name" value="Umud Fragment, subunit A"/>
    <property type="match status" value="1"/>
</dbReference>
<evidence type="ECO:0000313" key="6">
    <source>
        <dbReference type="Proteomes" id="UP000515240"/>
    </source>
</evidence>
<dbReference type="PANTHER" id="PTHR40661:SF3">
    <property type="entry name" value="FELS-1 PROPHAGE TRANSCRIPTIONAL REGULATOR"/>
    <property type="match status" value="1"/>
</dbReference>
<dbReference type="PANTHER" id="PTHR40661">
    <property type="match status" value="1"/>
</dbReference>
<dbReference type="SUPFAM" id="SSF47413">
    <property type="entry name" value="lambda repressor-like DNA-binding domains"/>
    <property type="match status" value="1"/>
</dbReference>
<evidence type="ECO:0000256" key="3">
    <source>
        <dbReference type="ARBA" id="ARBA00023163"/>
    </source>
</evidence>
<reference evidence="5 6" key="1">
    <citation type="journal article" date="2020" name="G3 (Bethesda)">
        <title>CeMbio - The Caenorhabditis elegans Microbiome Resource.</title>
        <authorList>
            <person name="Dirksen P."/>
            <person name="Assie A."/>
            <person name="Zimmermann J."/>
            <person name="Zhang F."/>
            <person name="Tietje A.M."/>
            <person name="Marsh S.A."/>
            <person name="Felix M.A."/>
            <person name="Shapira M."/>
            <person name="Kaleta C."/>
            <person name="Schulenburg H."/>
            <person name="Samuel B."/>
        </authorList>
    </citation>
    <scope>NUCLEOTIDE SEQUENCE [LARGE SCALE GENOMIC DNA]</scope>
    <source>
        <strain evidence="5 6">BIGb0172</strain>
    </source>
</reference>
<evidence type="ECO:0000256" key="2">
    <source>
        <dbReference type="ARBA" id="ARBA00023125"/>
    </source>
</evidence>
<keyword evidence="1" id="KW-0805">Transcription regulation</keyword>
<dbReference type="EMBL" id="CP058554">
    <property type="protein sequence ID" value="QMV74137.1"/>
    <property type="molecule type" value="Genomic_DNA"/>
</dbReference>
<sequence>MKSILAQRIQAAREAMFPPVNQKDIAAKLGRSPSAVSLWESGKNEPRPAEIVALAKTFGVSVGWLLGADETNSTVQASSSQGTPVVSLDALKTWDLQAPDEYVNTAGDYPPGTALGFRNNSSALPSVVPMDAICIVSRAHPPTNGSPVVATVDGDLLLRRIVQDGGQTLLLSDDPRFASIPLDKATVIGRIVEVIQRTRL</sequence>
<keyword evidence="2" id="KW-0238">DNA-binding</keyword>
<keyword evidence="3" id="KW-0804">Transcription</keyword>
<dbReference type="AlphaFoldDB" id="A0A7G5EJG2"/>
<dbReference type="Pfam" id="PF01381">
    <property type="entry name" value="HTH_3"/>
    <property type="match status" value="1"/>
</dbReference>
<gene>
    <name evidence="5" type="ORF">HS961_15535</name>
</gene>
<dbReference type="SUPFAM" id="SSF51306">
    <property type="entry name" value="LexA/Signal peptidase"/>
    <property type="match status" value="1"/>
</dbReference>
<name>A0A7G5EJG2_9BURK</name>
<dbReference type="Proteomes" id="UP000515240">
    <property type="component" value="Chromosome"/>
</dbReference>
<dbReference type="Pfam" id="PF00717">
    <property type="entry name" value="Peptidase_S24"/>
    <property type="match status" value="1"/>
</dbReference>
<dbReference type="InterPro" id="IPR039418">
    <property type="entry name" value="LexA-like"/>
</dbReference>
<dbReference type="RefSeq" id="WP_182323494.1">
    <property type="nucleotide sequence ID" value="NZ_CP058554.1"/>
</dbReference>
<dbReference type="GO" id="GO:0003677">
    <property type="term" value="F:DNA binding"/>
    <property type="evidence" value="ECO:0007669"/>
    <property type="project" value="UniProtKB-KW"/>
</dbReference>